<dbReference type="RefSeq" id="WP_386077230.1">
    <property type="nucleotide sequence ID" value="NZ_JBHTJT010000049.1"/>
</dbReference>
<feature type="chain" id="PRO_5045339470" description="Cytochrome c7-like domain-containing protein" evidence="1">
    <location>
        <begin position="32"/>
        <end position="394"/>
    </location>
</feature>
<name>A0ABW3IV97_9RHOB</name>
<comment type="caution">
    <text evidence="2">The sequence shown here is derived from an EMBL/GenBank/DDBJ whole genome shotgun (WGS) entry which is preliminary data.</text>
</comment>
<keyword evidence="1" id="KW-0732">Signal</keyword>
<dbReference type="Gene3D" id="1.10.1130.10">
    <property type="entry name" value="Flavocytochrome C3, Chain A"/>
    <property type="match status" value="1"/>
</dbReference>
<dbReference type="Proteomes" id="UP001597108">
    <property type="component" value="Unassembled WGS sequence"/>
</dbReference>
<dbReference type="EMBL" id="JBHTJT010000049">
    <property type="protein sequence ID" value="MFD0981919.1"/>
    <property type="molecule type" value="Genomic_DNA"/>
</dbReference>
<evidence type="ECO:0000313" key="3">
    <source>
        <dbReference type="Proteomes" id="UP001597108"/>
    </source>
</evidence>
<protein>
    <recommendedName>
        <fullName evidence="4">Cytochrome c7-like domain-containing protein</fullName>
    </recommendedName>
</protein>
<accession>A0ABW3IV97</accession>
<dbReference type="Gene3D" id="3.90.10.10">
    <property type="entry name" value="Cytochrome C3"/>
    <property type="match status" value="1"/>
</dbReference>
<sequence length="394" mass="42899">MTNALRGTMLALALAGAAAFGWTTSSTSVHAQESGTAAAFNPADLMPEIPALEAWRNSPHADLSKEAFRHWDEEEDKLIPEECSKCHSTTGYLEYLGADGSEPGVVTKQEIDPEHAPGIACMACHNTVAQNMTSIIFPSGDEAEVFTSDIRCMTCHGGRASTVQVNDKMVELGNPETDSVAADLAFINIHYRPAAATRFGGEARGGYEYDGKDYAGYYFHDRDSQTCNDCHSPHSLEVKVESCTDCHDEVDAANAETMRLVRSSKADYDANGDTSEGIHAEIAALHGQLFEAISSYADTVLGQPVIFRSTNYPYFFNDTNGNGEADDDEIAFPNRYQSWSPRLLKAAYNYNFISKDPGGYTHNPYYQLQLAYDSIADLAEGGSGVEVTGERPDE</sequence>
<evidence type="ECO:0008006" key="4">
    <source>
        <dbReference type="Google" id="ProtNLM"/>
    </source>
</evidence>
<reference evidence="3" key="1">
    <citation type="journal article" date="2019" name="Int. J. Syst. Evol. Microbiol.">
        <title>The Global Catalogue of Microorganisms (GCM) 10K type strain sequencing project: providing services to taxonomists for standard genome sequencing and annotation.</title>
        <authorList>
            <consortium name="The Broad Institute Genomics Platform"/>
            <consortium name="The Broad Institute Genome Sequencing Center for Infectious Disease"/>
            <person name="Wu L."/>
            <person name="Ma J."/>
        </authorList>
    </citation>
    <scope>NUCLEOTIDE SEQUENCE [LARGE SCALE GENOMIC DNA]</scope>
    <source>
        <strain evidence="3">CCUG 60524</strain>
    </source>
</reference>
<organism evidence="2 3">
    <name type="scientific">Tropicimonas aquimaris</name>
    <dbReference type="NCBI Taxonomy" id="914152"/>
    <lineage>
        <taxon>Bacteria</taxon>
        <taxon>Pseudomonadati</taxon>
        <taxon>Pseudomonadota</taxon>
        <taxon>Alphaproteobacteria</taxon>
        <taxon>Rhodobacterales</taxon>
        <taxon>Roseobacteraceae</taxon>
        <taxon>Tropicimonas</taxon>
    </lineage>
</organism>
<dbReference type="InterPro" id="IPR036280">
    <property type="entry name" value="Multihaem_cyt_sf"/>
</dbReference>
<evidence type="ECO:0000256" key="1">
    <source>
        <dbReference type="SAM" id="SignalP"/>
    </source>
</evidence>
<gene>
    <name evidence="2" type="ORF">ACFQ2S_19990</name>
</gene>
<proteinExistence type="predicted"/>
<feature type="signal peptide" evidence="1">
    <location>
        <begin position="1"/>
        <end position="31"/>
    </location>
</feature>
<keyword evidence="3" id="KW-1185">Reference proteome</keyword>
<dbReference type="SUPFAM" id="SSF48695">
    <property type="entry name" value="Multiheme cytochromes"/>
    <property type="match status" value="1"/>
</dbReference>
<evidence type="ECO:0000313" key="2">
    <source>
        <dbReference type="EMBL" id="MFD0981919.1"/>
    </source>
</evidence>